<reference evidence="1" key="2">
    <citation type="submission" date="2021-09" db="EMBL/GenBank/DDBJ databases">
        <authorList>
            <person name="Jia N."/>
            <person name="Wang J."/>
            <person name="Shi W."/>
            <person name="Du L."/>
            <person name="Sun Y."/>
            <person name="Zhan W."/>
            <person name="Jiang J."/>
            <person name="Wang Q."/>
            <person name="Zhang B."/>
            <person name="Ji P."/>
            <person name="Sakyi L.B."/>
            <person name="Cui X."/>
            <person name="Yuan T."/>
            <person name="Jiang B."/>
            <person name="Yang W."/>
            <person name="Lam T.T.-Y."/>
            <person name="Chang Q."/>
            <person name="Ding S."/>
            <person name="Wang X."/>
            <person name="Zhu J."/>
            <person name="Ruan X."/>
            <person name="Zhao L."/>
            <person name="Wei J."/>
            <person name="Que T."/>
            <person name="Du C."/>
            <person name="Cheng J."/>
            <person name="Dai P."/>
            <person name="Han X."/>
            <person name="Huang E."/>
            <person name="Gao Y."/>
            <person name="Liu J."/>
            <person name="Shao H."/>
            <person name="Ye R."/>
            <person name="Li L."/>
            <person name="Wei W."/>
            <person name="Wang X."/>
            <person name="Wang C."/>
            <person name="Huo Q."/>
            <person name="Li W."/>
            <person name="Guo W."/>
            <person name="Chen H."/>
            <person name="Chen S."/>
            <person name="Zhou L."/>
            <person name="Zhou L."/>
            <person name="Ni X."/>
            <person name="Tian J."/>
            <person name="Zhou Y."/>
            <person name="Sheng Y."/>
            <person name="Liu T."/>
            <person name="Pan Y."/>
            <person name="Xia L."/>
            <person name="Li J."/>
            <person name="Zhao F."/>
            <person name="Cao W."/>
        </authorList>
    </citation>
    <scope>NUCLEOTIDE SEQUENCE</scope>
    <source>
        <strain evidence="1">Rsan-2018</strain>
        <tissue evidence="1">Larvae</tissue>
    </source>
</reference>
<accession>A0A9D4Q9W8</accession>
<evidence type="ECO:0000313" key="1">
    <source>
        <dbReference type="EMBL" id="KAH7972442.1"/>
    </source>
</evidence>
<comment type="caution">
    <text evidence="1">The sequence shown here is derived from an EMBL/GenBank/DDBJ whole genome shotgun (WGS) entry which is preliminary data.</text>
</comment>
<organism evidence="1 2">
    <name type="scientific">Rhipicephalus sanguineus</name>
    <name type="common">Brown dog tick</name>
    <name type="synonym">Ixodes sanguineus</name>
    <dbReference type="NCBI Taxonomy" id="34632"/>
    <lineage>
        <taxon>Eukaryota</taxon>
        <taxon>Metazoa</taxon>
        <taxon>Ecdysozoa</taxon>
        <taxon>Arthropoda</taxon>
        <taxon>Chelicerata</taxon>
        <taxon>Arachnida</taxon>
        <taxon>Acari</taxon>
        <taxon>Parasitiformes</taxon>
        <taxon>Ixodida</taxon>
        <taxon>Ixodoidea</taxon>
        <taxon>Ixodidae</taxon>
        <taxon>Rhipicephalinae</taxon>
        <taxon>Rhipicephalus</taxon>
        <taxon>Rhipicephalus</taxon>
    </lineage>
</organism>
<evidence type="ECO:0000313" key="2">
    <source>
        <dbReference type="Proteomes" id="UP000821837"/>
    </source>
</evidence>
<dbReference type="EMBL" id="JABSTV010001247">
    <property type="protein sequence ID" value="KAH7972442.1"/>
    <property type="molecule type" value="Genomic_DNA"/>
</dbReference>
<protein>
    <submittedName>
        <fullName evidence="1">Uncharacterized protein</fullName>
    </submittedName>
</protein>
<gene>
    <name evidence="1" type="ORF">HPB52_012130</name>
</gene>
<proteinExistence type="predicted"/>
<reference evidence="1" key="1">
    <citation type="journal article" date="2020" name="Cell">
        <title>Large-Scale Comparative Analyses of Tick Genomes Elucidate Their Genetic Diversity and Vector Capacities.</title>
        <authorList>
            <consortium name="Tick Genome and Microbiome Consortium (TIGMIC)"/>
            <person name="Jia N."/>
            <person name="Wang J."/>
            <person name="Shi W."/>
            <person name="Du L."/>
            <person name="Sun Y."/>
            <person name="Zhan W."/>
            <person name="Jiang J.F."/>
            <person name="Wang Q."/>
            <person name="Zhang B."/>
            <person name="Ji P."/>
            <person name="Bell-Sakyi L."/>
            <person name="Cui X.M."/>
            <person name="Yuan T.T."/>
            <person name="Jiang B.G."/>
            <person name="Yang W.F."/>
            <person name="Lam T.T."/>
            <person name="Chang Q.C."/>
            <person name="Ding S.J."/>
            <person name="Wang X.J."/>
            <person name="Zhu J.G."/>
            <person name="Ruan X.D."/>
            <person name="Zhao L."/>
            <person name="Wei J.T."/>
            <person name="Ye R.Z."/>
            <person name="Que T.C."/>
            <person name="Du C.H."/>
            <person name="Zhou Y.H."/>
            <person name="Cheng J.X."/>
            <person name="Dai P.F."/>
            <person name="Guo W.B."/>
            <person name="Han X.H."/>
            <person name="Huang E.J."/>
            <person name="Li L.F."/>
            <person name="Wei W."/>
            <person name="Gao Y.C."/>
            <person name="Liu J.Z."/>
            <person name="Shao H.Z."/>
            <person name="Wang X."/>
            <person name="Wang C.C."/>
            <person name="Yang T.C."/>
            <person name="Huo Q.B."/>
            <person name="Li W."/>
            <person name="Chen H.Y."/>
            <person name="Chen S.E."/>
            <person name="Zhou L.G."/>
            <person name="Ni X.B."/>
            <person name="Tian J.H."/>
            <person name="Sheng Y."/>
            <person name="Liu T."/>
            <person name="Pan Y.S."/>
            <person name="Xia L.Y."/>
            <person name="Li J."/>
            <person name="Zhao F."/>
            <person name="Cao W.C."/>
        </authorList>
    </citation>
    <scope>NUCLEOTIDE SEQUENCE</scope>
    <source>
        <strain evidence="1">Rsan-2018</strain>
    </source>
</reference>
<dbReference type="Proteomes" id="UP000821837">
    <property type="component" value="Chromosome 11"/>
</dbReference>
<dbReference type="AlphaFoldDB" id="A0A9D4Q9W8"/>
<keyword evidence="2" id="KW-1185">Reference proteome</keyword>
<name>A0A9D4Q9W8_RHISA</name>
<sequence>MFLTAVEAKTVSWFLQQSDGQRRKRREVLTDTTKGMLTGRHDIELAISTADGLETTSSPSNTLSKYSYWNALGKDTAPSPSTAAVEDSS</sequence>